<proteinExistence type="predicted"/>
<evidence type="ECO:0000313" key="1">
    <source>
        <dbReference type="Proteomes" id="UP000515121"/>
    </source>
</evidence>
<keyword evidence="1" id="KW-1185">Reference proteome</keyword>
<reference evidence="2" key="1">
    <citation type="submission" date="2025-08" db="UniProtKB">
        <authorList>
            <consortium name="RefSeq"/>
        </authorList>
    </citation>
    <scope>IDENTIFICATION</scope>
    <source>
        <tissue evidence="2">Fruit stalk</tissue>
    </source>
</reference>
<dbReference type="AlphaFoldDB" id="A0A6P6ALY8"/>
<dbReference type="PANTHER" id="PTHR34410:SF2">
    <property type="entry name" value="RRNA INTRON-ENCODED HOMING ENDONUCLEASE"/>
    <property type="match status" value="1"/>
</dbReference>
<dbReference type="OrthoDB" id="1701424at2759"/>
<protein>
    <submittedName>
        <fullName evidence="2">Uncharacterized protein LOC111310708</fullName>
    </submittedName>
</protein>
<dbReference type="GeneID" id="111310708"/>
<gene>
    <name evidence="2" type="primary">LOC111310708</name>
</gene>
<name>A0A6P6ALY8_DURZI</name>
<dbReference type="KEGG" id="dzi:111310708"/>
<accession>A0A6P6ALY8</accession>
<dbReference type="Proteomes" id="UP000515121">
    <property type="component" value="Unplaced"/>
</dbReference>
<dbReference type="PANTHER" id="PTHR34410">
    <property type="entry name" value="INTRON-ENCODED HOMING ENDONUCLEASE, PUTATIVE-RELATED"/>
    <property type="match status" value="1"/>
</dbReference>
<dbReference type="RefSeq" id="XP_022765872.1">
    <property type="nucleotide sequence ID" value="XM_022910137.1"/>
</dbReference>
<evidence type="ECO:0000313" key="2">
    <source>
        <dbReference type="RefSeq" id="XP_022765872.1"/>
    </source>
</evidence>
<organism evidence="1 2">
    <name type="scientific">Durio zibethinus</name>
    <name type="common">Durian</name>
    <dbReference type="NCBI Taxonomy" id="66656"/>
    <lineage>
        <taxon>Eukaryota</taxon>
        <taxon>Viridiplantae</taxon>
        <taxon>Streptophyta</taxon>
        <taxon>Embryophyta</taxon>
        <taxon>Tracheophyta</taxon>
        <taxon>Spermatophyta</taxon>
        <taxon>Magnoliopsida</taxon>
        <taxon>eudicotyledons</taxon>
        <taxon>Gunneridae</taxon>
        <taxon>Pentapetalae</taxon>
        <taxon>rosids</taxon>
        <taxon>malvids</taxon>
        <taxon>Malvales</taxon>
        <taxon>Malvaceae</taxon>
        <taxon>Helicteroideae</taxon>
        <taxon>Durio</taxon>
    </lineage>
</organism>
<sequence length="279" mass="30520">MEIGCLAIPHPSRVLRDHGSDVNHGRCPKRATQSSVVVLVHRRSIVLSDAKRLVGVGSWPPFIRCYAFHVLDTHDACTPHRALSAAWLVRRGPRGANVLKECYLVDPATNTCNKPQLLEGMHLLDKRSTRAMPVALMIHDNSMDRTAFVPTTHLTINNNTGLSESGNWNEYNLNPLTRIHWRASLVTAAAVIPAPIALNYPGRSSDIVTLKKLEARRRSDIVLVSTINDADQGSTDVTFKTPSTPYEKSKSLGFGGSMVARLKLQGIDGRAPPGVEPTA</sequence>